<evidence type="ECO:0000256" key="3">
    <source>
        <dbReference type="ARBA" id="ARBA00022722"/>
    </source>
</evidence>
<evidence type="ECO:0000256" key="2">
    <source>
        <dbReference type="ARBA" id="ARBA00013365"/>
    </source>
</evidence>
<dbReference type="Proteomes" id="UP000095409">
    <property type="component" value="Unassembled WGS sequence"/>
</dbReference>
<comment type="similarity">
    <text evidence="1">Belongs to the SbcD family.</text>
</comment>
<dbReference type="InterPro" id="IPR004843">
    <property type="entry name" value="Calcineurin-like_PHP"/>
</dbReference>
<feature type="domain" description="Calcineurin-like phosphoesterase" evidence="6">
    <location>
        <begin position="2"/>
        <end position="187"/>
    </location>
</feature>
<dbReference type="PANTHER" id="PTHR30337">
    <property type="entry name" value="COMPONENT OF ATP-DEPENDENT DSDNA EXONUCLEASE"/>
    <property type="match status" value="1"/>
</dbReference>
<evidence type="ECO:0000256" key="4">
    <source>
        <dbReference type="ARBA" id="ARBA00022801"/>
    </source>
</evidence>
<dbReference type="InterPro" id="IPR050535">
    <property type="entry name" value="DNA_Repair-Maintenance_Comp"/>
</dbReference>
<dbReference type="Gene3D" id="3.60.21.10">
    <property type="match status" value="1"/>
</dbReference>
<keyword evidence="3" id="KW-0540">Nuclease</keyword>
<dbReference type="GO" id="GO:0004527">
    <property type="term" value="F:exonuclease activity"/>
    <property type="evidence" value="ECO:0007669"/>
    <property type="project" value="UniProtKB-KW"/>
</dbReference>
<reference evidence="7 8" key="1">
    <citation type="submission" date="2015-09" db="EMBL/GenBank/DDBJ databases">
        <authorList>
            <consortium name="Pathogen Informatics"/>
        </authorList>
    </citation>
    <scope>NUCLEOTIDE SEQUENCE [LARGE SCALE GENOMIC DNA]</scope>
    <source>
        <strain evidence="7 8">2789STDY5608837</strain>
    </source>
</reference>
<accession>A0A174DPE3</accession>
<name>A0A174DPE3_9FIRM</name>
<evidence type="ECO:0000313" key="8">
    <source>
        <dbReference type="Proteomes" id="UP000095409"/>
    </source>
</evidence>
<protein>
    <recommendedName>
        <fullName evidence="2">Nuclease SbcCD subunit D</fullName>
    </recommendedName>
</protein>
<dbReference type="InterPro" id="IPR029052">
    <property type="entry name" value="Metallo-depent_PP-like"/>
</dbReference>
<dbReference type="EMBL" id="CYZD01000007">
    <property type="protein sequence ID" value="CUO25916.1"/>
    <property type="molecule type" value="Genomic_DNA"/>
</dbReference>
<keyword evidence="4" id="KW-0378">Hydrolase</keyword>
<keyword evidence="5 7" id="KW-0269">Exonuclease</keyword>
<dbReference type="SUPFAM" id="SSF56300">
    <property type="entry name" value="Metallo-dependent phosphatases"/>
    <property type="match status" value="1"/>
</dbReference>
<evidence type="ECO:0000256" key="5">
    <source>
        <dbReference type="ARBA" id="ARBA00022839"/>
    </source>
</evidence>
<dbReference type="RefSeq" id="WP_055066130.1">
    <property type="nucleotide sequence ID" value="NZ_CYZD01000007.1"/>
</dbReference>
<dbReference type="PANTHER" id="PTHR30337:SF0">
    <property type="entry name" value="NUCLEASE SBCCD SUBUNIT D"/>
    <property type="match status" value="1"/>
</dbReference>
<dbReference type="CDD" id="cd00840">
    <property type="entry name" value="MPP_Mre11_N"/>
    <property type="match status" value="1"/>
</dbReference>
<gene>
    <name evidence="7" type="ORF">ERS852394_01805</name>
</gene>
<sequence length="359" mass="41665">MIRFIHLSDVHLGAVPDRGCPWSHEREEEIWETFRRVIVGIRKNPVDLLFIAGDLFHRQPLLRELREVDDLFASIPDTRVFLMAGDHDYIKEDSFYRNFVWSRNVTFFDREQQSCVEIADKQIFVYGLSYEHPEIRTPLYDEWKPQNKPGFHVLLAHGGEVGYCPMDFTRLAAAGFDYIALGHSHKPHTVCRDKIVYAGALEPQNRNDVGKHGYIEGEFDGETVKLKLRPFALRSYQNLVLAVDQNTTQYALEDMLRKEVMKRGGRNIYRLIIKGKLSPDNVLLPERLHGLGNIVEIMDESRPAYQLESLYRQYSGTLIGDYIKTFLKRDLTVVEKKALYYGLQALLTTKVLTSDRKRI</sequence>
<proteinExistence type="inferred from homology"/>
<evidence type="ECO:0000313" key="7">
    <source>
        <dbReference type="EMBL" id="CUO25916.1"/>
    </source>
</evidence>
<evidence type="ECO:0000256" key="1">
    <source>
        <dbReference type="ARBA" id="ARBA00010555"/>
    </source>
</evidence>
<evidence type="ECO:0000259" key="6">
    <source>
        <dbReference type="Pfam" id="PF00149"/>
    </source>
</evidence>
<dbReference type="Pfam" id="PF00149">
    <property type="entry name" value="Metallophos"/>
    <property type="match status" value="1"/>
</dbReference>
<dbReference type="InterPro" id="IPR041796">
    <property type="entry name" value="Mre11_N"/>
</dbReference>
<dbReference type="AlphaFoldDB" id="A0A174DPE3"/>
<organism evidence="7 8">
    <name type="scientific">Blautia obeum</name>
    <dbReference type="NCBI Taxonomy" id="40520"/>
    <lineage>
        <taxon>Bacteria</taxon>
        <taxon>Bacillati</taxon>
        <taxon>Bacillota</taxon>
        <taxon>Clostridia</taxon>
        <taxon>Lachnospirales</taxon>
        <taxon>Lachnospiraceae</taxon>
        <taxon>Blautia</taxon>
    </lineage>
</organism>